<proteinExistence type="predicted"/>
<feature type="transmembrane region" description="Helical" evidence="6">
    <location>
        <begin position="335"/>
        <end position="354"/>
    </location>
</feature>
<keyword evidence="3 6" id="KW-1133">Transmembrane helix</keyword>
<evidence type="ECO:0000256" key="1">
    <source>
        <dbReference type="ARBA" id="ARBA00004141"/>
    </source>
</evidence>
<dbReference type="EMBL" id="HBFX01050879">
    <property type="protein sequence ID" value="CAD8979635.1"/>
    <property type="molecule type" value="Transcribed_RNA"/>
</dbReference>
<evidence type="ECO:0000313" key="7">
    <source>
        <dbReference type="EMBL" id="CAD8979635.1"/>
    </source>
</evidence>
<evidence type="ECO:0000256" key="3">
    <source>
        <dbReference type="ARBA" id="ARBA00022989"/>
    </source>
</evidence>
<evidence type="ECO:0000256" key="6">
    <source>
        <dbReference type="SAM" id="Phobius"/>
    </source>
</evidence>
<comment type="subcellular location">
    <subcellularLocation>
        <location evidence="1">Membrane</location>
        <topology evidence="1">Multi-pass membrane protein</topology>
    </subcellularLocation>
</comment>
<dbReference type="SUPFAM" id="SSF81338">
    <property type="entry name" value="Aquaporin-like"/>
    <property type="match status" value="1"/>
</dbReference>
<reference evidence="7" key="1">
    <citation type="submission" date="2021-01" db="EMBL/GenBank/DDBJ databases">
        <authorList>
            <person name="Corre E."/>
            <person name="Pelletier E."/>
            <person name="Niang G."/>
            <person name="Scheremetjew M."/>
            <person name="Finn R."/>
            <person name="Kale V."/>
            <person name="Holt S."/>
            <person name="Cochrane G."/>
            <person name="Meng A."/>
            <person name="Brown T."/>
            <person name="Cohen L."/>
        </authorList>
    </citation>
    <scope>NUCLEOTIDE SEQUENCE</scope>
    <source>
        <strain evidence="7">CCMP644</strain>
    </source>
</reference>
<keyword evidence="2 6" id="KW-0812">Transmembrane</keyword>
<evidence type="ECO:0000256" key="5">
    <source>
        <dbReference type="SAM" id="MobiDB-lite"/>
    </source>
</evidence>
<feature type="transmembrane region" description="Helical" evidence="6">
    <location>
        <begin position="155"/>
        <end position="175"/>
    </location>
</feature>
<name>A0A7S1HE71_HEMAN</name>
<accession>A0A7S1HE71</accession>
<evidence type="ECO:0000256" key="4">
    <source>
        <dbReference type="ARBA" id="ARBA00023136"/>
    </source>
</evidence>
<protein>
    <submittedName>
        <fullName evidence="7">Uncharacterized protein</fullName>
    </submittedName>
</protein>
<gene>
    <name evidence="7" type="ORF">HAND00432_LOCUS30645</name>
</gene>
<evidence type="ECO:0000256" key="2">
    <source>
        <dbReference type="ARBA" id="ARBA00022692"/>
    </source>
</evidence>
<sequence>MVLEQSPADKIKARFRAQHPASGTNTPDASQRGGEVVPSPVRTSSGDSVGSVLSWVGGWGDSSKHSPWASFRRLDPSPKKPETFTESFIRTLSNASPSAAFAKDCRLSLLDMAYTMTFLCGIGGTSVWADVALPRICPAEDTGRVLSFNCIEGVIFSWIFATTVLWTVVLPYHAFNPWAAALASEFTARQRFMKTLAQCGAAALFAVLFHRAFGEGWAGRVYSESFPKMHLCDHPTATTFHRDFFKAKPCIPEWPLVDDGGRLHIGATMWEAVHTMVLNTVLGLFLPFVPTILAPIAVAVGVVSTIRSPWGYHTGPALNLAVASASAAFGGGVDAFRVHAVGTFIGVICAGYAVNGARMLMEYVATAWASKEKEE</sequence>
<feature type="transmembrane region" description="Helical" evidence="6">
    <location>
        <begin position="281"/>
        <end position="303"/>
    </location>
</feature>
<keyword evidence="4 6" id="KW-0472">Membrane</keyword>
<feature type="transmembrane region" description="Helical" evidence="6">
    <location>
        <begin position="195"/>
        <end position="213"/>
    </location>
</feature>
<dbReference type="InterPro" id="IPR023271">
    <property type="entry name" value="Aquaporin-like"/>
</dbReference>
<organism evidence="7">
    <name type="scientific">Hemiselmis andersenii</name>
    <name type="common">Cryptophyte alga</name>
    <dbReference type="NCBI Taxonomy" id="464988"/>
    <lineage>
        <taxon>Eukaryota</taxon>
        <taxon>Cryptophyceae</taxon>
        <taxon>Cryptomonadales</taxon>
        <taxon>Hemiselmidaceae</taxon>
        <taxon>Hemiselmis</taxon>
    </lineage>
</organism>
<dbReference type="AlphaFoldDB" id="A0A7S1HE71"/>
<dbReference type="GO" id="GO:0016020">
    <property type="term" value="C:membrane"/>
    <property type="evidence" value="ECO:0007669"/>
    <property type="project" value="UniProtKB-SubCell"/>
</dbReference>
<feature type="region of interest" description="Disordered" evidence="5">
    <location>
        <begin position="1"/>
        <end position="48"/>
    </location>
</feature>